<dbReference type="Proteomes" id="UP001056120">
    <property type="component" value="Linkage Group LG02"/>
</dbReference>
<keyword evidence="2" id="KW-1185">Reference proteome</keyword>
<name>A0ACB9K024_9ASTR</name>
<evidence type="ECO:0000313" key="2">
    <source>
        <dbReference type="Proteomes" id="UP001056120"/>
    </source>
</evidence>
<evidence type="ECO:0000313" key="1">
    <source>
        <dbReference type="EMBL" id="KAI3825580.1"/>
    </source>
</evidence>
<proteinExistence type="predicted"/>
<accession>A0ACB9K024</accession>
<organism evidence="1 2">
    <name type="scientific">Smallanthus sonchifolius</name>
    <dbReference type="NCBI Taxonomy" id="185202"/>
    <lineage>
        <taxon>Eukaryota</taxon>
        <taxon>Viridiplantae</taxon>
        <taxon>Streptophyta</taxon>
        <taxon>Embryophyta</taxon>
        <taxon>Tracheophyta</taxon>
        <taxon>Spermatophyta</taxon>
        <taxon>Magnoliopsida</taxon>
        <taxon>eudicotyledons</taxon>
        <taxon>Gunneridae</taxon>
        <taxon>Pentapetalae</taxon>
        <taxon>asterids</taxon>
        <taxon>campanulids</taxon>
        <taxon>Asterales</taxon>
        <taxon>Asteraceae</taxon>
        <taxon>Asteroideae</taxon>
        <taxon>Heliantheae alliance</taxon>
        <taxon>Millerieae</taxon>
        <taxon>Smallanthus</taxon>
    </lineage>
</organism>
<sequence length="101" mass="10864">MSASYGPVVTITKTLKNNHRPVLPLLMALLPLLLSECAIVVADSGAGGGDDSDMDKGGGTGADPMDEDPVNPKTVFCIRLKQPRSNLQYKMSVPEMCRNFR</sequence>
<dbReference type="EMBL" id="CM042019">
    <property type="protein sequence ID" value="KAI3825580.1"/>
    <property type="molecule type" value="Genomic_DNA"/>
</dbReference>
<comment type="caution">
    <text evidence="1">The sequence shown here is derived from an EMBL/GenBank/DDBJ whole genome shotgun (WGS) entry which is preliminary data.</text>
</comment>
<protein>
    <submittedName>
        <fullName evidence="1">Uncharacterized protein</fullName>
    </submittedName>
</protein>
<reference evidence="2" key="1">
    <citation type="journal article" date="2022" name="Mol. Ecol. Resour.">
        <title>The genomes of chicory, endive, great burdock and yacon provide insights into Asteraceae palaeo-polyploidization history and plant inulin production.</title>
        <authorList>
            <person name="Fan W."/>
            <person name="Wang S."/>
            <person name="Wang H."/>
            <person name="Wang A."/>
            <person name="Jiang F."/>
            <person name="Liu H."/>
            <person name="Zhao H."/>
            <person name="Xu D."/>
            <person name="Zhang Y."/>
        </authorList>
    </citation>
    <scope>NUCLEOTIDE SEQUENCE [LARGE SCALE GENOMIC DNA]</scope>
    <source>
        <strain evidence="2">cv. Yunnan</strain>
    </source>
</reference>
<reference evidence="1 2" key="2">
    <citation type="journal article" date="2022" name="Mol. Ecol. Resour.">
        <title>The genomes of chicory, endive, great burdock and yacon provide insights into Asteraceae paleo-polyploidization history and plant inulin production.</title>
        <authorList>
            <person name="Fan W."/>
            <person name="Wang S."/>
            <person name="Wang H."/>
            <person name="Wang A."/>
            <person name="Jiang F."/>
            <person name="Liu H."/>
            <person name="Zhao H."/>
            <person name="Xu D."/>
            <person name="Zhang Y."/>
        </authorList>
    </citation>
    <scope>NUCLEOTIDE SEQUENCE [LARGE SCALE GENOMIC DNA]</scope>
    <source>
        <strain evidence="2">cv. Yunnan</strain>
        <tissue evidence="1">Leaves</tissue>
    </source>
</reference>
<gene>
    <name evidence="1" type="ORF">L1987_07071</name>
</gene>